<dbReference type="AlphaFoldDB" id="A0A4C1WAF1"/>
<dbReference type="EMBL" id="BGZK01000495">
    <property type="protein sequence ID" value="GBP47114.1"/>
    <property type="molecule type" value="Genomic_DNA"/>
</dbReference>
<gene>
    <name evidence="1" type="ORF">EVAR_96070_1</name>
</gene>
<proteinExistence type="predicted"/>
<reference evidence="1 2" key="1">
    <citation type="journal article" date="2019" name="Commun. Biol.">
        <title>The bagworm genome reveals a unique fibroin gene that provides high tensile strength.</title>
        <authorList>
            <person name="Kono N."/>
            <person name="Nakamura H."/>
            <person name="Ohtoshi R."/>
            <person name="Tomita M."/>
            <person name="Numata K."/>
            <person name="Arakawa K."/>
        </authorList>
    </citation>
    <scope>NUCLEOTIDE SEQUENCE [LARGE SCALE GENOMIC DNA]</scope>
</reference>
<protein>
    <submittedName>
        <fullName evidence="1">Uncharacterized protein</fullName>
    </submittedName>
</protein>
<comment type="caution">
    <text evidence="1">The sequence shown here is derived from an EMBL/GenBank/DDBJ whole genome shotgun (WGS) entry which is preliminary data.</text>
</comment>
<sequence>MEDYLEHRHVINSAHKNIDGKGARPRAARRCRGRAAPRRSRARAAAAAALWPFGGEYNCRLTRSYPCSATWKVNAAGAGLYAGRQACIASVVRCEQSRRRCDNVALGRFAPAPPPCCKRRGRGVCRAATRLSESNNFSGRLSNLLRRLPADVIPVSLVVRKPRLPYRLEFGINRDNFVYCSAVNLRGVCVWLRIRCSP</sequence>
<keyword evidence="2" id="KW-1185">Reference proteome</keyword>
<evidence type="ECO:0000313" key="1">
    <source>
        <dbReference type="EMBL" id="GBP47114.1"/>
    </source>
</evidence>
<evidence type="ECO:0000313" key="2">
    <source>
        <dbReference type="Proteomes" id="UP000299102"/>
    </source>
</evidence>
<organism evidence="1 2">
    <name type="scientific">Eumeta variegata</name>
    <name type="common">Bagworm moth</name>
    <name type="synonym">Eumeta japonica</name>
    <dbReference type="NCBI Taxonomy" id="151549"/>
    <lineage>
        <taxon>Eukaryota</taxon>
        <taxon>Metazoa</taxon>
        <taxon>Ecdysozoa</taxon>
        <taxon>Arthropoda</taxon>
        <taxon>Hexapoda</taxon>
        <taxon>Insecta</taxon>
        <taxon>Pterygota</taxon>
        <taxon>Neoptera</taxon>
        <taxon>Endopterygota</taxon>
        <taxon>Lepidoptera</taxon>
        <taxon>Glossata</taxon>
        <taxon>Ditrysia</taxon>
        <taxon>Tineoidea</taxon>
        <taxon>Psychidae</taxon>
        <taxon>Oiketicinae</taxon>
        <taxon>Eumeta</taxon>
    </lineage>
</organism>
<accession>A0A4C1WAF1</accession>
<name>A0A4C1WAF1_EUMVA</name>
<dbReference type="Proteomes" id="UP000299102">
    <property type="component" value="Unassembled WGS sequence"/>
</dbReference>